<dbReference type="EMBL" id="JACOQK010000001">
    <property type="protein sequence ID" value="MBC5787957.1"/>
    <property type="molecule type" value="Genomic_DNA"/>
</dbReference>
<dbReference type="NCBIfam" id="NF037979">
    <property type="entry name" value="Na_transp"/>
    <property type="match status" value="1"/>
</dbReference>
<keyword evidence="2" id="KW-0813">Transport</keyword>
<proteinExistence type="predicted"/>
<dbReference type="PRINTS" id="PR00176">
    <property type="entry name" value="NANEUSMPORT"/>
</dbReference>
<evidence type="ECO:0000256" key="4">
    <source>
        <dbReference type="ARBA" id="ARBA00022989"/>
    </source>
</evidence>
<evidence type="ECO:0000256" key="3">
    <source>
        <dbReference type="ARBA" id="ARBA00022692"/>
    </source>
</evidence>
<reference evidence="7 8" key="1">
    <citation type="submission" date="2020-08" db="EMBL/GenBank/DDBJ databases">
        <title>Genome public.</title>
        <authorList>
            <person name="Liu C."/>
            <person name="Sun Q."/>
        </authorList>
    </citation>
    <scope>NUCLEOTIDE SEQUENCE [LARGE SCALE GENOMIC DNA]</scope>
    <source>
        <strain evidence="7 8">NSJ-27</strain>
    </source>
</reference>
<evidence type="ECO:0000313" key="8">
    <source>
        <dbReference type="Proteomes" id="UP000649151"/>
    </source>
</evidence>
<feature type="transmembrane region" description="Helical" evidence="6">
    <location>
        <begin position="188"/>
        <end position="208"/>
    </location>
</feature>
<keyword evidence="4 6" id="KW-1133">Transmembrane helix</keyword>
<comment type="caution">
    <text evidence="7">The sequence shown here is derived from an EMBL/GenBank/DDBJ whole genome shotgun (WGS) entry which is preliminary data.</text>
</comment>
<dbReference type="PANTHER" id="PTHR42948:SF1">
    <property type="entry name" value="TRANSPORTER"/>
    <property type="match status" value="1"/>
</dbReference>
<feature type="transmembrane region" description="Helical" evidence="6">
    <location>
        <begin position="159"/>
        <end position="176"/>
    </location>
</feature>
<dbReference type="Pfam" id="PF00209">
    <property type="entry name" value="SNF"/>
    <property type="match status" value="2"/>
</dbReference>
<feature type="transmembrane region" description="Helical" evidence="6">
    <location>
        <begin position="21"/>
        <end position="39"/>
    </location>
</feature>
<dbReference type="Proteomes" id="UP000649151">
    <property type="component" value="Unassembled WGS sequence"/>
</dbReference>
<feature type="transmembrane region" description="Helical" evidence="6">
    <location>
        <begin position="100"/>
        <end position="124"/>
    </location>
</feature>
<feature type="transmembrane region" description="Helical" evidence="6">
    <location>
        <begin position="355"/>
        <end position="374"/>
    </location>
</feature>
<evidence type="ECO:0000313" key="7">
    <source>
        <dbReference type="EMBL" id="MBC5787957.1"/>
    </source>
</evidence>
<accession>A0ABR7IS61</accession>
<keyword evidence="3 6" id="KW-0812">Transmembrane</keyword>
<feature type="transmembrane region" description="Helical" evidence="6">
    <location>
        <begin position="228"/>
        <end position="250"/>
    </location>
</feature>
<dbReference type="InterPro" id="IPR037272">
    <property type="entry name" value="SNS_sf"/>
</dbReference>
<dbReference type="SUPFAM" id="SSF161070">
    <property type="entry name" value="SNF-like"/>
    <property type="match status" value="1"/>
</dbReference>
<comment type="subcellular location">
    <subcellularLocation>
        <location evidence="1">Membrane</location>
        <topology evidence="1">Multi-pass membrane protein</topology>
    </subcellularLocation>
</comment>
<protein>
    <submittedName>
        <fullName evidence="7">Sodium-dependent transporter</fullName>
    </submittedName>
</protein>
<sequence length="448" mass="48257">MVKNQVTSLKKRDVFISRWGYILACIGSAVGMGNIWMFPSRVSKYGGGSFLIPYFLFVIIIGFSGVIGEMAFGRATRSGPMDAFQKAVESRGKNGKIGKVLGAIPVLGSLALAIGYSVVMGWILRYTVGAFTGKTLEPNSVEGFSAAFGSMASNFGNNLWQLVGIVLVAVILIFGISSGIEKVNKVMMPLFFCMFVGLAIYMLFQPGSLAGYRYMFSVDENILNPMTWVYALGQAFFSLSLAGNGTLIYGSYLSDKENIIGAAWKVALFDTLAAMLAALVIIPAMATAGTNLFDGGPGLMFIHLPNLFKSMPGGQILVIIFFIAVFLAGITSLINLFEAPIATLQEILGFSRTKAVLSILGIGAVVGVCIQAIVSQWMDAVSIYICPLGAGMAGIMFYWVFGSKYVRKEMQKGRKRKIGRWLEPMTKFVFCGLTAAVFILGVVFQGIG</sequence>
<feature type="transmembrane region" description="Helical" evidence="6">
    <location>
        <begin position="51"/>
        <end position="72"/>
    </location>
</feature>
<evidence type="ECO:0000256" key="5">
    <source>
        <dbReference type="ARBA" id="ARBA00023136"/>
    </source>
</evidence>
<evidence type="ECO:0000256" key="2">
    <source>
        <dbReference type="ARBA" id="ARBA00022448"/>
    </source>
</evidence>
<dbReference type="CDD" id="cd10336">
    <property type="entry name" value="SLC6sbd_Tyt1-Like"/>
    <property type="match status" value="1"/>
</dbReference>
<evidence type="ECO:0000256" key="6">
    <source>
        <dbReference type="SAM" id="Phobius"/>
    </source>
</evidence>
<organism evidence="7 8">
    <name type="scientific">Clostridium facile</name>
    <dbReference type="NCBI Taxonomy" id="2763035"/>
    <lineage>
        <taxon>Bacteria</taxon>
        <taxon>Bacillati</taxon>
        <taxon>Bacillota</taxon>
        <taxon>Clostridia</taxon>
        <taxon>Eubacteriales</taxon>
        <taxon>Clostridiaceae</taxon>
        <taxon>Clostridium</taxon>
    </lineage>
</organism>
<feature type="transmembrane region" description="Helical" evidence="6">
    <location>
        <begin position="313"/>
        <end position="334"/>
    </location>
</feature>
<gene>
    <name evidence="7" type="ORF">H8Z77_08010</name>
</gene>
<dbReference type="InterPro" id="IPR047218">
    <property type="entry name" value="YocR/YhdH-like"/>
</dbReference>
<keyword evidence="5 6" id="KW-0472">Membrane</keyword>
<feature type="transmembrane region" description="Helical" evidence="6">
    <location>
        <begin position="380"/>
        <end position="401"/>
    </location>
</feature>
<evidence type="ECO:0000256" key="1">
    <source>
        <dbReference type="ARBA" id="ARBA00004141"/>
    </source>
</evidence>
<name>A0ABR7IS61_9CLOT</name>
<feature type="transmembrane region" description="Helical" evidence="6">
    <location>
        <begin position="421"/>
        <end position="447"/>
    </location>
</feature>
<keyword evidence="8" id="KW-1185">Reference proteome</keyword>
<dbReference type="RefSeq" id="WP_069987411.1">
    <property type="nucleotide sequence ID" value="NZ_JACOQK010000001.1"/>
</dbReference>
<feature type="transmembrane region" description="Helical" evidence="6">
    <location>
        <begin position="271"/>
        <end position="293"/>
    </location>
</feature>
<dbReference type="InterPro" id="IPR000175">
    <property type="entry name" value="Na/ntran_symport"/>
</dbReference>
<dbReference type="PROSITE" id="PS50267">
    <property type="entry name" value="NA_NEUROTRAN_SYMP_3"/>
    <property type="match status" value="1"/>
</dbReference>
<dbReference type="PANTHER" id="PTHR42948">
    <property type="entry name" value="TRANSPORTER"/>
    <property type="match status" value="1"/>
</dbReference>